<dbReference type="KEGG" id="psq:PUNSTDRAFT_122860"/>
<dbReference type="GO" id="GO:0035925">
    <property type="term" value="F:mRNA 3'-UTR AU-rich region binding"/>
    <property type="evidence" value="ECO:0007669"/>
    <property type="project" value="TreeGrafter"/>
</dbReference>
<dbReference type="GO" id="GO:0070402">
    <property type="term" value="F:NADPH binding"/>
    <property type="evidence" value="ECO:0007669"/>
    <property type="project" value="TreeGrafter"/>
</dbReference>
<evidence type="ECO:0000259" key="5">
    <source>
        <dbReference type="SMART" id="SM00829"/>
    </source>
</evidence>
<evidence type="ECO:0000256" key="1">
    <source>
        <dbReference type="ARBA" id="ARBA00022857"/>
    </source>
</evidence>
<dbReference type="GeneID" id="18877594"/>
<dbReference type="Proteomes" id="UP000054196">
    <property type="component" value="Unassembled WGS sequence"/>
</dbReference>
<dbReference type="Pfam" id="PF00107">
    <property type="entry name" value="ADH_zinc_N"/>
    <property type="match status" value="1"/>
</dbReference>
<keyword evidence="1" id="KW-0521">NADP</keyword>
<organism evidence="6 7">
    <name type="scientific">Punctularia strigosozonata (strain HHB-11173)</name>
    <name type="common">White-rot fungus</name>
    <dbReference type="NCBI Taxonomy" id="741275"/>
    <lineage>
        <taxon>Eukaryota</taxon>
        <taxon>Fungi</taxon>
        <taxon>Dikarya</taxon>
        <taxon>Basidiomycota</taxon>
        <taxon>Agaricomycotina</taxon>
        <taxon>Agaricomycetes</taxon>
        <taxon>Corticiales</taxon>
        <taxon>Punctulariaceae</taxon>
        <taxon>Punctularia</taxon>
    </lineage>
</organism>
<dbReference type="InterPro" id="IPR036291">
    <property type="entry name" value="NAD(P)-bd_dom_sf"/>
</dbReference>
<dbReference type="HOGENOM" id="CLU_026673_3_1_1"/>
<evidence type="ECO:0000313" key="6">
    <source>
        <dbReference type="EMBL" id="EIN04576.1"/>
    </source>
</evidence>
<evidence type="ECO:0000256" key="3">
    <source>
        <dbReference type="ARBA" id="ARBA00043088"/>
    </source>
</evidence>
<gene>
    <name evidence="6" type="ORF">PUNSTDRAFT_122860</name>
</gene>
<dbReference type="PANTHER" id="PTHR48106:SF13">
    <property type="entry name" value="QUINONE OXIDOREDUCTASE-RELATED"/>
    <property type="match status" value="1"/>
</dbReference>
<name>R7S5C4_PUNST</name>
<sequence>MSVPTKIQAITFAKQGGVEVIEKTEIPFSRGGPGHVIVKVHYGGVNFIDTYFRGGIYPVEKFPGIIGHEAAGEIVELPTDENVLNSEVYKKRGLSIGSRVAFFSTSTFAEYVSVPWEKAVVLPDSVTYRIGAASILQGLTALSFVTEAYEVKKGDTVFVHTVAGGLGLFFAQLAKARGATVIGTTSTPEKAEIAKAHGADHVILYKNEDTAQRVKEITNGQGVDVVYDGVGKDTFELDFEIIKRKGTIVSVGNASGAVPPFPPLKLTPKNLRILRPSLANYLVTPEETDFYGPKFFSHIADGSLKVNVFREYPFTAEGVRQSQLDLTGGKTTGKLLIKIID</sequence>
<reference evidence="7" key="1">
    <citation type="journal article" date="2012" name="Science">
        <title>The Paleozoic origin of enzymatic lignin decomposition reconstructed from 31 fungal genomes.</title>
        <authorList>
            <person name="Floudas D."/>
            <person name="Binder M."/>
            <person name="Riley R."/>
            <person name="Barry K."/>
            <person name="Blanchette R.A."/>
            <person name="Henrissat B."/>
            <person name="Martinez A.T."/>
            <person name="Otillar R."/>
            <person name="Spatafora J.W."/>
            <person name="Yadav J.S."/>
            <person name="Aerts A."/>
            <person name="Benoit I."/>
            <person name="Boyd A."/>
            <person name="Carlson A."/>
            <person name="Copeland A."/>
            <person name="Coutinho P.M."/>
            <person name="de Vries R.P."/>
            <person name="Ferreira P."/>
            <person name="Findley K."/>
            <person name="Foster B."/>
            <person name="Gaskell J."/>
            <person name="Glotzer D."/>
            <person name="Gorecki P."/>
            <person name="Heitman J."/>
            <person name="Hesse C."/>
            <person name="Hori C."/>
            <person name="Igarashi K."/>
            <person name="Jurgens J.A."/>
            <person name="Kallen N."/>
            <person name="Kersten P."/>
            <person name="Kohler A."/>
            <person name="Kuees U."/>
            <person name="Kumar T.K.A."/>
            <person name="Kuo A."/>
            <person name="LaButti K."/>
            <person name="Larrondo L.F."/>
            <person name="Lindquist E."/>
            <person name="Ling A."/>
            <person name="Lombard V."/>
            <person name="Lucas S."/>
            <person name="Lundell T."/>
            <person name="Martin R."/>
            <person name="McLaughlin D.J."/>
            <person name="Morgenstern I."/>
            <person name="Morin E."/>
            <person name="Murat C."/>
            <person name="Nagy L.G."/>
            <person name="Nolan M."/>
            <person name="Ohm R.A."/>
            <person name="Patyshakuliyeva A."/>
            <person name="Rokas A."/>
            <person name="Ruiz-Duenas F.J."/>
            <person name="Sabat G."/>
            <person name="Salamov A."/>
            <person name="Samejima M."/>
            <person name="Schmutz J."/>
            <person name="Slot J.C."/>
            <person name="St John F."/>
            <person name="Stenlid J."/>
            <person name="Sun H."/>
            <person name="Sun S."/>
            <person name="Syed K."/>
            <person name="Tsang A."/>
            <person name="Wiebenga A."/>
            <person name="Young D."/>
            <person name="Pisabarro A."/>
            <person name="Eastwood D.C."/>
            <person name="Martin F."/>
            <person name="Cullen D."/>
            <person name="Grigoriev I.V."/>
            <person name="Hibbett D.S."/>
        </authorList>
    </citation>
    <scope>NUCLEOTIDE SEQUENCE [LARGE SCALE GENOMIC DNA]</scope>
    <source>
        <strain evidence="7">HHB-11173 SS5</strain>
    </source>
</reference>
<dbReference type="GO" id="GO:0005829">
    <property type="term" value="C:cytosol"/>
    <property type="evidence" value="ECO:0007669"/>
    <property type="project" value="TreeGrafter"/>
</dbReference>
<dbReference type="Pfam" id="PF08240">
    <property type="entry name" value="ADH_N"/>
    <property type="match status" value="1"/>
</dbReference>
<protein>
    <recommendedName>
        <fullName evidence="4">Probable quinone oxidoreductase</fullName>
    </recommendedName>
    <alternativeName>
        <fullName evidence="3">NADPH:quinone reductase</fullName>
    </alternativeName>
</protein>
<dbReference type="AlphaFoldDB" id="R7S5C4"/>
<proteinExistence type="predicted"/>
<keyword evidence="2" id="KW-0560">Oxidoreductase</keyword>
<accession>R7S5C4</accession>
<dbReference type="PANTHER" id="PTHR48106">
    <property type="entry name" value="QUINONE OXIDOREDUCTASE PIG3-RELATED"/>
    <property type="match status" value="1"/>
</dbReference>
<feature type="domain" description="Enoyl reductase (ER)" evidence="5">
    <location>
        <begin position="16"/>
        <end position="337"/>
    </location>
</feature>
<dbReference type="GO" id="GO:0003960">
    <property type="term" value="F:quinone reductase (NADPH) activity"/>
    <property type="evidence" value="ECO:0007669"/>
    <property type="project" value="InterPro"/>
</dbReference>
<dbReference type="Gene3D" id="3.90.180.10">
    <property type="entry name" value="Medium-chain alcohol dehydrogenases, catalytic domain"/>
    <property type="match status" value="1"/>
</dbReference>
<dbReference type="CDD" id="cd05286">
    <property type="entry name" value="QOR2"/>
    <property type="match status" value="1"/>
</dbReference>
<dbReference type="InterPro" id="IPR011032">
    <property type="entry name" value="GroES-like_sf"/>
</dbReference>
<dbReference type="SUPFAM" id="SSF51735">
    <property type="entry name" value="NAD(P)-binding Rossmann-fold domains"/>
    <property type="match status" value="1"/>
</dbReference>
<dbReference type="SUPFAM" id="SSF50129">
    <property type="entry name" value="GroES-like"/>
    <property type="match status" value="1"/>
</dbReference>
<dbReference type="SMART" id="SM00829">
    <property type="entry name" value="PKS_ER"/>
    <property type="match status" value="1"/>
</dbReference>
<dbReference type="Gene3D" id="3.40.50.720">
    <property type="entry name" value="NAD(P)-binding Rossmann-like Domain"/>
    <property type="match status" value="1"/>
</dbReference>
<dbReference type="OMA" id="VDMSYSR"/>
<dbReference type="eggNOG" id="KOG1197">
    <property type="taxonomic scope" value="Eukaryota"/>
</dbReference>
<evidence type="ECO:0000256" key="2">
    <source>
        <dbReference type="ARBA" id="ARBA00023002"/>
    </source>
</evidence>
<dbReference type="OrthoDB" id="48317at2759"/>
<dbReference type="FunFam" id="3.40.50.720:FF:000053">
    <property type="entry name" value="Quinone oxidoreductase 1"/>
    <property type="match status" value="1"/>
</dbReference>
<dbReference type="InterPro" id="IPR047618">
    <property type="entry name" value="QOR-like"/>
</dbReference>
<dbReference type="InterPro" id="IPR013149">
    <property type="entry name" value="ADH-like_C"/>
</dbReference>
<evidence type="ECO:0000256" key="4">
    <source>
        <dbReference type="ARBA" id="ARBA00070796"/>
    </source>
</evidence>
<dbReference type="RefSeq" id="XP_007388371.1">
    <property type="nucleotide sequence ID" value="XM_007388309.1"/>
</dbReference>
<keyword evidence="7" id="KW-1185">Reference proteome</keyword>
<dbReference type="InterPro" id="IPR020843">
    <property type="entry name" value="ER"/>
</dbReference>
<evidence type="ECO:0000313" key="7">
    <source>
        <dbReference type="Proteomes" id="UP000054196"/>
    </source>
</evidence>
<dbReference type="InterPro" id="IPR013154">
    <property type="entry name" value="ADH-like_N"/>
</dbReference>
<dbReference type="EMBL" id="JH687554">
    <property type="protein sequence ID" value="EIN04576.1"/>
    <property type="molecule type" value="Genomic_DNA"/>
</dbReference>